<reference evidence="4" key="2">
    <citation type="submission" date="2008-12" db="EMBL/GenBank/DDBJ databases">
        <title>Improved gene annotation of the rice (Oryza sativa) genomes.</title>
        <authorList>
            <person name="Wang J."/>
            <person name="Li R."/>
            <person name="Fan W."/>
            <person name="Huang Q."/>
            <person name="Zhang J."/>
            <person name="Zhou Y."/>
            <person name="Hu Y."/>
            <person name="Zi S."/>
            <person name="Li J."/>
            <person name="Ni P."/>
            <person name="Zheng H."/>
            <person name="Zhang Y."/>
            <person name="Zhao M."/>
            <person name="Hao Q."/>
            <person name="McDermott J."/>
            <person name="Samudrala R."/>
            <person name="Kristiansen K."/>
            <person name="Wong G.K.-S."/>
        </authorList>
    </citation>
    <scope>NUCLEOTIDE SEQUENCE</scope>
</reference>
<sequence length="497" mass="56427">MGPVWPPSPRNPPTPIRTQDARGEGVRLVTREATACGARRRRGGALTLTATATTSHPTSALSATFSPIVPAIPRIGEDEPPPSWDFVLTPKAMVGRGSPKLSMIPKGSPKFGRMLSAASTRMKTVSPQSILAKKTASSPKGNQVKQRAIWNAELEKSLVEILFEYKVNGCRGDNGWTTKGWNRMVKEFHAGNKCVSFTKNQVQEEGQLKRDYKMLKATFPKIKKFRNNKASFPLYDALGELYDGHLAEGKHNCTSFDSMEDEKPLRLVQELEDDSQEQDDVVLLEDQRNSREEETDVVLLGDQRNPRDKETQAEDSRIVTEEQRRQALIAKRRQKKKITRLLTHLMKENNGSTWSKVARVTEWIQGEDNQTIVHMTTMLDAIDDLHTNYKTQAINQKHVQQEKIAKLQKTVEQMEDMSQPEDSDTAKMLKYTEAHFAQYRKDTNRKLVLHQKRIFELENEPWKLNVEPSSDEEVKPIHVVKCPCTGVIISLMEGRFP</sequence>
<feature type="region of interest" description="Disordered" evidence="2">
    <location>
        <begin position="284"/>
        <end position="319"/>
    </location>
</feature>
<dbReference type="AlphaFoldDB" id="B9GAH3"/>
<feature type="compositionally biased region" description="Pro residues" evidence="2">
    <location>
        <begin position="1"/>
        <end position="15"/>
    </location>
</feature>
<feature type="compositionally biased region" description="Basic and acidic residues" evidence="2">
    <location>
        <begin position="304"/>
        <end position="319"/>
    </location>
</feature>
<evidence type="ECO:0000259" key="3">
    <source>
        <dbReference type="Pfam" id="PF12776"/>
    </source>
</evidence>
<dbReference type="PANTHER" id="PTHR46934:SF14">
    <property type="entry name" value="OS11G0427500 PROTEIN"/>
    <property type="match status" value="1"/>
</dbReference>
<reference evidence="4" key="1">
    <citation type="journal article" date="2005" name="PLoS Biol.">
        <title>The genomes of Oryza sativa: a history of duplications.</title>
        <authorList>
            <person name="Yu J."/>
            <person name="Wang J."/>
            <person name="Lin W."/>
            <person name="Li S."/>
            <person name="Li H."/>
            <person name="Zhou J."/>
            <person name="Ni P."/>
            <person name="Dong W."/>
            <person name="Hu S."/>
            <person name="Zeng C."/>
            <person name="Zhang J."/>
            <person name="Zhang Y."/>
            <person name="Li R."/>
            <person name="Xu Z."/>
            <person name="Li S."/>
            <person name="Li X."/>
            <person name="Zheng H."/>
            <person name="Cong L."/>
            <person name="Lin L."/>
            <person name="Yin J."/>
            <person name="Geng J."/>
            <person name="Li G."/>
            <person name="Shi J."/>
            <person name="Liu J."/>
            <person name="Lv H."/>
            <person name="Li J."/>
            <person name="Wang J."/>
            <person name="Deng Y."/>
            <person name="Ran L."/>
            <person name="Shi X."/>
            <person name="Wang X."/>
            <person name="Wu Q."/>
            <person name="Li C."/>
            <person name="Ren X."/>
            <person name="Wang J."/>
            <person name="Wang X."/>
            <person name="Li D."/>
            <person name="Liu D."/>
            <person name="Zhang X."/>
            <person name="Ji Z."/>
            <person name="Zhao W."/>
            <person name="Sun Y."/>
            <person name="Zhang Z."/>
            <person name="Bao J."/>
            <person name="Han Y."/>
            <person name="Dong L."/>
            <person name="Ji J."/>
            <person name="Chen P."/>
            <person name="Wu S."/>
            <person name="Liu J."/>
            <person name="Xiao Y."/>
            <person name="Bu D."/>
            <person name="Tan J."/>
            <person name="Yang L."/>
            <person name="Ye C."/>
            <person name="Zhang J."/>
            <person name="Xu J."/>
            <person name="Zhou Y."/>
            <person name="Yu Y."/>
            <person name="Zhang B."/>
            <person name="Zhuang S."/>
            <person name="Wei H."/>
            <person name="Liu B."/>
            <person name="Lei M."/>
            <person name="Yu H."/>
            <person name="Li Y."/>
            <person name="Xu H."/>
            <person name="Wei S."/>
            <person name="He X."/>
            <person name="Fang L."/>
            <person name="Zhang Z."/>
            <person name="Zhang Y."/>
            <person name="Huang X."/>
            <person name="Su Z."/>
            <person name="Tong W."/>
            <person name="Li J."/>
            <person name="Tong Z."/>
            <person name="Li S."/>
            <person name="Ye J."/>
            <person name="Wang L."/>
            <person name="Fang L."/>
            <person name="Lei T."/>
            <person name="Chen C."/>
            <person name="Chen H."/>
            <person name="Xu Z."/>
            <person name="Li H."/>
            <person name="Huang H."/>
            <person name="Zhang F."/>
            <person name="Xu H."/>
            <person name="Li N."/>
            <person name="Zhao C."/>
            <person name="Li S."/>
            <person name="Dong L."/>
            <person name="Huang Y."/>
            <person name="Li L."/>
            <person name="Xi Y."/>
            <person name="Qi Q."/>
            <person name="Li W."/>
            <person name="Zhang B."/>
            <person name="Hu W."/>
            <person name="Zhang Y."/>
            <person name="Tian X."/>
            <person name="Jiao Y."/>
            <person name="Liang X."/>
            <person name="Jin J."/>
            <person name="Gao L."/>
            <person name="Zheng W."/>
            <person name="Hao B."/>
            <person name="Liu S."/>
            <person name="Wang W."/>
            <person name="Yuan L."/>
            <person name="Cao M."/>
            <person name="McDermott J."/>
            <person name="Samudrala R."/>
            <person name="Wang J."/>
            <person name="Wong G.K."/>
            <person name="Yang H."/>
        </authorList>
    </citation>
    <scope>NUCLEOTIDE SEQUENCE [LARGE SCALE GENOMIC DNA]</scope>
</reference>
<name>B9GAH3_ORYSJ</name>
<evidence type="ECO:0000256" key="2">
    <source>
        <dbReference type="SAM" id="MobiDB-lite"/>
    </source>
</evidence>
<gene>
    <name evidence="4" type="ORF">OsJ_33749</name>
</gene>
<dbReference type="InterPro" id="IPR024752">
    <property type="entry name" value="Myb/SANT-like_dom"/>
</dbReference>
<feature type="region of interest" description="Disordered" evidence="2">
    <location>
        <begin position="1"/>
        <end position="25"/>
    </location>
</feature>
<evidence type="ECO:0000313" key="4">
    <source>
        <dbReference type="EMBL" id="EEE52029.1"/>
    </source>
</evidence>
<keyword evidence="1" id="KW-0175">Coiled coil</keyword>
<accession>B9GAH3</accession>
<organism evidence="4">
    <name type="scientific">Oryza sativa subsp. japonica</name>
    <name type="common">Rice</name>
    <dbReference type="NCBI Taxonomy" id="39947"/>
    <lineage>
        <taxon>Eukaryota</taxon>
        <taxon>Viridiplantae</taxon>
        <taxon>Streptophyta</taxon>
        <taxon>Embryophyta</taxon>
        <taxon>Tracheophyta</taxon>
        <taxon>Spermatophyta</taxon>
        <taxon>Magnoliopsida</taxon>
        <taxon>Liliopsida</taxon>
        <taxon>Poales</taxon>
        <taxon>Poaceae</taxon>
        <taxon>BOP clade</taxon>
        <taxon>Oryzoideae</taxon>
        <taxon>Oryzeae</taxon>
        <taxon>Oryzinae</taxon>
        <taxon>Oryza</taxon>
        <taxon>Oryza sativa</taxon>
    </lineage>
</organism>
<feature type="coiled-coil region" evidence="1">
    <location>
        <begin position="397"/>
        <end position="460"/>
    </location>
</feature>
<evidence type="ECO:0000256" key="1">
    <source>
        <dbReference type="SAM" id="Coils"/>
    </source>
</evidence>
<proteinExistence type="predicted"/>
<protein>
    <recommendedName>
        <fullName evidence="3">Myb/SANT-like domain-containing protein</fullName>
    </recommendedName>
</protein>
<dbReference type="EMBL" id="CM000148">
    <property type="protein sequence ID" value="EEE52029.1"/>
    <property type="molecule type" value="Genomic_DNA"/>
</dbReference>
<dbReference type="Pfam" id="PF12776">
    <property type="entry name" value="Myb_DNA-bind_3"/>
    <property type="match status" value="1"/>
</dbReference>
<feature type="domain" description="Myb/SANT-like" evidence="3">
    <location>
        <begin position="150"/>
        <end position="218"/>
    </location>
</feature>
<dbReference type="PANTHER" id="PTHR46934">
    <property type="entry name" value="MYB_DNA-BIND_3 DOMAIN-CONTAINING PROTEIN-RELATED"/>
    <property type="match status" value="1"/>
</dbReference>
<dbReference type="Proteomes" id="UP000007752">
    <property type="component" value="Chromosome 11"/>
</dbReference>